<evidence type="ECO:0000256" key="4">
    <source>
        <dbReference type="ARBA" id="ARBA00022670"/>
    </source>
</evidence>
<keyword evidence="7" id="KW-0479">Metal-binding</keyword>
<comment type="cofactor">
    <cofactor evidence="1">
        <name>Zn(2+)</name>
        <dbReference type="ChEBI" id="CHEBI:29105"/>
    </cofactor>
</comment>
<keyword evidence="9" id="KW-0833">Ubl conjugation pathway</keyword>
<dbReference type="AlphaFoldDB" id="A0A1V2L8R1"/>
<evidence type="ECO:0000256" key="15">
    <source>
        <dbReference type="ARBA" id="ARBA00039609"/>
    </source>
</evidence>
<organism evidence="18 19">
    <name type="scientific">Cyberlindnera fabianii</name>
    <name type="common">Yeast</name>
    <name type="synonym">Hansenula fabianii</name>
    <dbReference type="NCBI Taxonomy" id="36022"/>
    <lineage>
        <taxon>Eukaryota</taxon>
        <taxon>Fungi</taxon>
        <taxon>Dikarya</taxon>
        <taxon>Ascomycota</taxon>
        <taxon>Saccharomycotina</taxon>
        <taxon>Saccharomycetes</taxon>
        <taxon>Phaffomycetales</taxon>
        <taxon>Phaffomycetaceae</taxon>
        <taxon>Cyberlindnera</taxon>
    </lineage>
</organism>
<dbReference type="GO" id="GO:0046872">
    <property type="term" value="F:metal ion binding"/>
    <property type="evidence" value="ECO:0007669"/>
    <property type="project" value="UniProtKB-KW"/>
</dbReference>
<evidence type="ECO:0000256" key="9">
    <source>
        <dbReference type="ARBA" id="ARBA00022786"/>
    </source>
</evidence>
<keyword evidence="12" id="KW-0482">Metalloprotease</keyword>
<dbReference type="PROSITE" id="PS50249">
    <property type="entry name" value="MPN"/>
    <property type="match status" value="1"/>
</dbReference>
<evidence type="ECO:0000313" key="19">
    <source>
        <dbReference type="Proteomes" id="UP000189513"/>
    </source>
</evidence>
<evidence type="ECO:0000256" key="11">
    <source>
        <dbReference type="ARBA" id="ARBA00022833"/>
    </source>
</evidence>
<keyword evidence="19" id="KW-1185">Reference proteome</keyword>
<dbReference type="VEuPathDB" id="FungiDB:BON22_2057"/>
<evidence type="ECO:0000256" key="12">
    <source>
        <dbReference type="ARBA" id="ARBA00023049"/>
    </source>
</evidence>
<dbReference type="GO" id="GO:0140492">
    <property type="term" value="F:metal-dependent deubiquitinase activity"/>
    <property type="evidence" value="ECO:0007669"/>
    <property type="project" value="InterPro"/>
</dbReference>
<evidence type="ECO:0000256" key="14">
    <source>
        <dbReference type="ARBA" id="ARBA00038426"/>
    </source>
</evidence>
<dbReference type="GO" id="GO:0004869">
    <property type="term" value="F:cysteine-type endopeptidase inhibitor activity"/>
    <property type="evidence" value="ECO:0007669"/>
    <property type="project" value="UniProtKB-KW"/>
</dbReference>
<reference evidence="19" key="1">
    <citation type="journal article" date="2017" name="Genome Announc.">
        <title>Genome sequences of Cyberlindnera fabianii 65, Pichia kudriavzevii 129, and Saccharomyces cerevisiae 131 isolated from fermented masau fruits in Zimbabwe.</title>
        <authorList>
            <person name="van Rijswijck I.M.H."/>
            <person name="Derks M.F.L."/>
            <person name="Abee T."/>
            <person name="de Ridder D."/>
            <person name="Smid E.J."/>
        </authorList>
    </citation>
    <scope>NUCLEOTIDE SEQUENCE [LARGE SCALE GENOMIC DNA]</scope>
    <source>
        <strain evidence="19">65</strain>
    </source>
</reference>
<dbReference type="GO" id="GO:0061578">
    <property type="term" value="F:K63-linked deubiquitinase activity"/>
    <property type="evidence" value="ECO:0007669"/>
    <property type="project" value="InterPro"/>
</dbReference>
<dbReference type="GO" id="GO:0005768">
    <property type="term" value="C:endosome"/>
    <property type="evidence" value="ECO:0007669"/>
    <property type="project" value="UniProtKB-SubCell"/>
</dbReference>
<protein>
    <recommendedName>
        <fullName evidence="15">Regulator of free ubiquitin chains 1</fullName>
    </recommendedName>
</protein>
<dbReference type="EMBL" id="MPUK01000003">
    <property type="protein sequence ID" value="ONH68174.1"/>
    <property type="molecule type" value="Genomic_DNA"/>
</dbReference>
<dbReference type="Pfam" id="PF08969">
    <property type="entry name" value="USP8_dimer"/>
    <property type="match status" value="1"/>
</dbReference>
<dbReference type="SMART" id="SM00232">
    <property type="entry name" value="JAB_MPN"/>
    <property type="match status" value="1"/>
</dbReference>
<dbReference type="InterPro" id="IPR037518">
    <property type="entry name" value="MPN"/>
</dbReference>
<dbReference type="CDD" id="cd08066">
    <property type="entry name" value="MPN_AMSH_like"/>
    <property type="match status" value="1"/>
</dbReference>
<evidence type="ECO:0000256" key="6">
    <source>
        <dbReference type="ARBA" id="ARBA00022704"/>
    </source>
</evidence>
<comment type="similarity">
    <text evidence="14">Belongs to the RFU1 family.</text>
</comment>
<dbReference type="Gene3D" id="1.20.58.80">
    <property type="entry name" value="Phosphotransferase system, lactose/cellobiose-type IIA subunit"/>
    <property type="match status" value="1"/>
</dbReference>
<dbReference type="InterPro" id="IPR044098">
    <property type="entry name" value="STAMBP/STALP-like_MPN"/>
</dbReference>
<evidence type="ECO:0000313" key="18">
    <source>
        <dbReference type="EMBL" id="ONH68174.1"/>
    </source>
</evidence>
<feature type="region of interest" description="Disordered" evidence="16">
    <location>
        <begin position="142"/>
        <end position="173"/>
    </location>
</feature>
<dbReference type="Proteomes" id="UP000189513">
    <property type="component" value="Unassembled WGS sequence"/>
</dbReference>
<evidence type="ECO:0000256" key="8">
    <source>
        <dbReference type="ARBA" id="ARBA00022753"/>
    </source>
</evidence>
<comment type="similarity">
    <text evidence="3">Belongs to the peptidase M67C family.</text>
</comment>
<keyword evidence="11" id="KW-0862">Zinc</keyword>
<comment type="subcellular location">
    <subcellularLocation>
        <location evidence="2">Endosome</location>
    </subcellularLocation>
</comment>
<evidence type="ECO:0000256" key="13">
    <source>
        <dbReference type="ARBA" id="ARBA00037208"/>
    </source>
</evidence>
<evidence type="ECO:0000256" key="10">
    <source>
        <dbReference type="ARBA" id="ARBA00022801"/>
    </source>
</evidence>
<evidence type="ECO:0000256" key="1">
    <source>
        <dbReference type="ARBA" id="ARBA00001947"/>
    </source>
</evidence>
<dbReference type="STRING" id="36022.A0A1V2L8R1"/>
<dbReference type="Pfam" id="PF01398">
    <property type="entry name" value="JAB"/>
    <property type="match status" value="1"/>
</dbReference>
<keyword evidence="6" id="KW-0789">Thiol protease inhibitor</keyword>
<dbReference type="GO" id="GO:0016020">
    <property type="term" value="C:membrane"/>
    <property type="evidence" value="ECO:0007669"/>
    <property type="project" value="TreeGrafter"/>
</dbReference>
<feature type="domain" description="MPN" evidence="17">
    <location>
        <begin position="281"/>
        <end position="408"/>
    </location>
</feature>
<dbReference type="OMA" id="EATTDTC"/>
<evidence type="ECO:0000259" key="17">
    <source>
        <dbReference type="PROSITE" id="PS50249"/>
    </source>
</evidence>
<evidence type="ECO:0000256" key="3">
    <source>
        <dbReference type="ARBA" id="ARBA00010981"/>
    </source>
</evidence>
<gene>
    <name evidence="18" type="ORF">BON22_2057</name>
</gene>
<evidence type="ECO:0000256" key="2">
    <source>
        <dbReference type="ARBA" id="ARBA00004177"/>
    </source>
</evidence>
<evidence type="ECO:0000256" key="7">
    <source>
        <dbReference type="ARBA" id="ARBA00022723"/>
    </source>
</evidence>
<keyword evidence="4 18" id="KW-0645">Protease</keyword>
<evidence type="ECO:0000256" key="5">
    <source>
        <dbReference type="ARBA" id="ARBA00022690"/>
    </source>
</evidence>
<keyword evidence="8" id="KW-0967">Endosome</keyword>
<dbReference type="SUPFAM" id="SSF102712">
    <property type="entry name" value="JAB1/MPN domain"/>
    <property type="match status" value="1"/>
</dbReference>
<dbReference type="PANTHER" id="PTHR12947">
    <property type="entry name" value="AMSH-LIKE PROTEASE"/>
    <property type="match status" value="1"/>
</dbReference>
<dbReference type="Gene3D" id="3.40.140.10">
    <property type="entry name" value="Cytidine Deaminase, domain 2"/>
    <property type="match status" value="1"/>
</dbReference>
<keyword evidence="10" id="KW-0378">Hydrolase</keyword>
<proteinExistence type="inferred from homology"/>
<dbReference type="PANTHER" id="PTHR12947:SF13">
    <property type="entry name" value="FI19924P1"/>
    <property type="match status" value="1"/>
</dbReference>
<accession>A0A1V2L8R1</accession>
<sequence length="458" mass="51627">MGNEHRSIQELVREANNYEYSSTVPLRVYLRTAETLNRHVRADLFYEGKSYNDAFILYTRFLNLLMNKIAFNPQLKKDPKLYKQYLSLVNDKAPLALKNAEIVKGHILENIESYERHKAVLEENKKEHSQLLKLNERRAALERESAQAAAQSSGSEYETAQSDIDDDDVLDGQLDGLLRKPNISLEHLPPAAYPQLPEHRELQVKSEVEAPPPSLPSKEALSSVTYKDNQPVLPLKEGALGTASTLSSKLPSIAHSLHLPHKSPEHKIASFTEAGKPLKTVYLPTELQLKFLEVAQPNTTKRLETCGILCGKLSLNAFFITTLVIPEQESTENTCQTNDEEALFDYVDKNDLFVLGWIHTHPTQSCFLSSVDLHTQNSYQIMLPEAMAIVCAPTARPNFGIFRLSDPPGIGIVTQCHRTGFHPHNESGIYKRAERTYGGHVVTKKDLPFRCVDLRKKH</sequence>
<dbReference type="InterPro" id="IPR000555">
    <property type="entry name" value="JAMM/MPN+_dom"/>
</dbReference>
<comment type="function">
    <text evidence="13">Inhibitor of the DOA4 deubiquitinase involved in the regulation of protein degradation by the proteasome and maintenance of a normal level of free ubiquitin.</text>
</comment>
<evidence type="ECO:0000256" key="16">
    <source>
        <dbReference type="SAM" id="MobiDB-lite"/>
    </source>
</evidence>
<dbReference type="GO" id="GO:0070536">
    <property type="term" value="P:protein K63-linked deubiquitination"/>
    <property type="evidence" value="ECO:0007669"/>
    <property type="project" value="InterPro"/>
</dbReference>
<dbReference type="InterPro" id="IPR015063">
    <property type="entry name" value="USP8_dimer"/>
</dbReference>
<comment type="caution">
    <text evidence="18">The sequence shown here is derived from an EMBL/GenBank/DDBJ whole genome shotgun (WGS) entry which is preliminary data.</text>
</comment>
<dbReference type="FunFam" id="3.40.140.10:FF:000033">
    <property type="entry name" value="AMSH-like protease sst2"/>
    <property type="match status" value="1"/>
</dbReference>
<keyword evidence="5" id="KW-0646">Protease inhibitor</keyword>
<dbReference type="GO" id="GO:0006508">
    <property type="term" value="P:proteolysis"/>
    <property type="evidence" value="ECO:0007669"/>
    <property type="project" value="UniProtKB-KW"/>
</dbReference>
<name>A0A1V2L8R1_CYBFA</name>